<protein>
    <submittedName>
        <fullName evidence="6">CBS domain protein</fullName>
    </submittedName>
</protein>
<evidence type="ECO:0000256" key="2">
    <source>
        <dbReference type="ARBA" id="ARBA00022737"/>
    </source>
</evidence>
<feature type="domain" description="CBS" evidence="5">
    <location>
        <begin position="164"/>
        <end position="224"/>
    </location>
</feature>
<dbReference type="PATRIC" id="fig|1526658.3.peg.2621"/>
<dbReference type="SUPFAM" id="SSF54631">
    <property type="entry name" value="CBS-domain pair"/>
    <property type="match status" value="1"/>
</dbReference>
<dbReference type="FunFam" id="3.10.580.10:FF:000002">
    <property type="entry name" value="Magnesium/cobalt efflux protein CorC"/>
    <property type="match status" value="1"/>
</dbReference>
<evidence type="ECO:0000259" key="5">
    <source>
        <dbReference type="PROSITE" id="PS51371"/>
    </source>
</evidence>
<dbReference type="Pfam" id="PF03471">
    <property type="entry name" value="CorC_HlyC"/>
    <property type="match status" value="1"/>
</dbReference>
<keyword evidence="2" id="KW-0677">Repeat</keyword>
<dbReference type="Gene3D" id="3.10.580.10">
    <property type="entry name" value="CBS-domain"/>
    <property type="match status" value="1"/>
</dbReference>
<keyword evidence="3 4" id="KW-0129">CBS domain</keyword>
<dbReference type="OrthoDB" id="9797674at2"/>
<dbReference type="SUPFAM" id="SSF56176">
    <property type="entry name" value="FAD-binding/transporter-associated domain-like"/>
    <property type="match status" value="1"/>
</dbReference>
<sequence>MSDDSRPNQTEAAGRGLSHWLSHFLDRLGLRGGGTIREDITEALAQGSGQLADLSAQERAMLSNVLSLRERRVGDVMIPRADIIAVPADATLDELLALFRTAGHSRLPVFDDSLDDPRGMVHIRDFLEFIAGQARAEPTAGLSETAFHDLSAVDLTMTLAATKILRPVLYVPPSMPAVDLLVKMQATRTHIALVIDEYGGTDGLVSIEDLIEIVVGDIEDEHDLEEAPTIAPAGEDSFTADARATLEELRDATGIDLSDTQVAEDVDTLGGLIVTLAGRVPGNGEVVEGPEGLTFEIIEADQRRVKRLSIHRRAPATPETESASEPG</sequence>
<dbReference type="CDD" id="cd04590">
    <property type="entry name" value="CBS_pair_CorC_HlyC_assoc"/>
    <property type="match status" value="1"/>
</dbReference>
<evidence type="ECO:0000256" key="3">
    <source>
        <dbReference type="ARBA" id="ARBA00023122"/>
    </source>
</evidence>
<dbReference type="Proteomes" id="UP000037822">
    <property type="component" value="Unassembled WGS sequence"/>
</dbReference>
<comment type="similarity">
    <text evidence="1">Belongs to the UPF0053 family. Hemolysin C subfamily.</text>
</comment>
<keyword evidence="7" id="KW-1185">Reference proteome</keyword>
<dbReference type="EMBL" id="LGSZ01000037">
    <property type="protein sequence ID" value="KPH80846.1"/>
    <property type="molecule type" value="Genomic_DNA"/>
</dbReference>
<dbReference type="InterPro" id="IPR016169">
    <property type="entry name" value="FAD-bd_PCMH_sub2"/>
</dbReference>
<evidence type="ECO:0000313" key="7">
    <source>
        <dbReference type="Proteomes" id="UP000037822"/>
    </source>
</evidence>
<dbReference type="PROSITE" id="PS51371">
    <property type="entry name" value="CBS"/>
    <property type="match status" value="2"/>
</dbReference>
<comment type="caution">
    <text evidence="6">The sequence shown here is derived from an EMBL/GenBank/DDBJ whole genome shotgun (WGS) entry which is preliminary data.</text>
</comment>
<dbReference type="Gene3D" id="3.30.465.10">
    <property type="match status" value="1"/>
</dbReference>
<gene>
    <name evidence="6" type="ORF">AE618_11550</name>
</gene>
<dbReference type="SMART" id="SM00116">
    <property type="entry name" value="CBS"/>
    <property type="match status" value="2"/>
</dbReference>
<proteinExistence type="inferred from homology"/>
<organism evidence="6 7">
    <name type="scientific">Bosea vaviloviae</name>
    <dbReference type="NCBI Taxonomy" id="1526658"/>
    <lineage>
        <taxon>Bacteria</taxon>
        <taxon>Pseudomonadati</taxon>
        <taxon>Pseudomonadota</taxon>
        <taxon>Alphaproteobacteria</taxon>
        <taxon>Hyphomicrobiales</taxon>
        <taxon>Boseaceae</taxon>
        <taxon>Bosea</taxon>
    </lineage>
</organism>
<accession>A0A0N0MC98</accession>
<dbReference type="GO" id="GO:0050660">
    <property type="term" value="F:flavin adenine dinucleotide binding"/>
    <property type="evidence" value="ECO:0007669"/>
    <property type="project" value="InterPro"/>
</dbReference>
<name>A0A0N0MC98_9HYPH</name>
<dbReference type="InterPro" id="IPR044751">
    <property type="entry name" value="Ion_transp-like_CBS"/>
</dbReference>
<dbReference type="InterPro" id="IPR046342">
    <property type="entry name" value="CBS_dom_sf"/>
</dbReference>
<dbReference type="InterPro" id="IPR036318">
    <property type="entry name" value="FAD-bd_PCMH-like_sf"/>
</dbReference>
<dbReference type="RefSeq" id="WP_054209209.1">
    <property type="nucleotide sequence ID" value="NZ_LGSZ01000037.1"/>
</dbReference>
<dbReference type="PANTHER" id="PTHR22777:SF27">
    <property type="entry name" value="MAGNESIUM AND COBALT EFFLUX PROTEIN CORC"/>
    <property type="match status" value="1"/>
</dbReference>
<dbReference type="SMART" id="SM01091">
    <property type="entry name" value="CorC_HlyC"/>
    <property type="match status" value="1"/>
</dbReference>
<dbReference type="InterPro" id="IPR005170">
    <property type="entry name" value="Transptr-assoc_dom"/>
</dbReference>
<feature type="domain" description="CBS" evidence="5">
    <location>
        <begin position="77"/>
        <end position="137"/>
    </location>
</feature>
<evidence type="ECO:0000256" key="4">
    <source>
        <dbReference type="PROSITE-ProRule" id="PRU00703"/>
    </source>
</evidence>
<evidence type="ECO:0000256" key="1">
    <source>
        <dbReference type="ARBA" id="ARBA00006446"/>
    </source>
</evidence>
<dbReference type="InterPro" id="IPR000644">
    <property type="entry name" value="CBS_dom"/>
</dbReference>
<dbReference type="GO" id="GO:0005886">
    <property type="term" value="C:plasma membrane"/>
    <property type="evidence" value="ECO:0007669"/>
    <property type="project" value="TreeGrafter"/>
</dbReference>
<reference evidence="6 7" key="1">
    <citation type="submission" date="2015-07" db="EMBL/GenBank/DDBJ databases">
        <title>Whole genome sequencing of Bosea vaviloviae isolated from cave pool.</title>
        <authorList>
            <person name="Tan N.E.H."/>
            <person name="Lee Y.P."/>
            <person name="Gan H.M."/>
            <person name="Barton H."/>
            <person name="Savka M.A."/>
        </authorList>
    </citation>
    <scope>NUCLEOTIDE SEQUENCE [LARGE SCALE GENOMIC DNA]</scope>
    <source>
        <strain evidence="6 7">SD260</strain>
    </source>
</reference>
<evidence type="ECO:0000313" key="6">
    <source>
        <dbReference type="EMBL" id="KPH80846.1"/>
    </source>
</evidence>
<dbReference type="Pfam" id="PF00571">
    <property type="entry name" value="CBS"/>
    <property type="match status" value="2"/>
</dbReference>
<dbReference type="PANTHER" id="PTHR22777">
    <property type="entry name" value="HEMOLYSIN-RELATED"/>
    <property type="match status" value="1"/>
</dbReference>
<dbReference type="AlphaFoldDB" id="A0A0N0MC98"/>